<evidence type="ECO:0000256" key="7">
    <source>
        <dbReference type="SAM" id="Phobius"/>
    </source>
</evidence>
<evidence type="ECO:0000256" key="2">
    <source>
        <dbReference type="ARBA" id="ARBA00022475"/>
    </source>
</evidence>
<dbReference type="InterPro" id="IPR003838">
    <property type="entry name" value="ABC3_permease_C"/>
</dbReference>
<dbReference type="Pfam" id="PF12704">
    <property type="entry name" value="MacB_PCD"/>
    <property type="match status" value="1"/>
</dbReference>
<evidence type="ECO:0000256" key="5">
    <source>
        <dbReference type="ARBA" id="ARBA00023136"/>
    </source>
</evidence>
<dbReference type="PANTHER" id="PTHR30572:SF4">
    <property type="entry name" value="ABC TRANSPORTER PERMEASE YTRF"/>
    <property type="match status" value="1"/>
</dbReference>
<evidence type="ECO:0000313" key="11">
    <source>
        <dbReference type="Proteomes" id="UP000567293"/>
    </source>
</evidence>
<keyword evidence="11" id="KW-1185">Reference proteome</keyword>
<proteinExistence type="inferred from homology"/>
<feature type="transmembrane region" description="Helical" evidence="7">
    <location>
        <begin position="307"/>
        <end position="326"/>
    </location>
</feature>
<evidence type="ECO:0000256" key="6">
    <source>
        <dbReference type="ARBA" id="ARBA00038076"/>
    </source>
</evidence>
<organism evidence="10 11">
    <name type="scientific">Candidatus Acidiferrum panamense</name>
    <dbReference type="NCBI Taxonomy" id="2741543"/>
    <lineage>
        <taxon>Bacteria</taxon>
        <taxon>Pseudomonadati</taxon>
        <taxon>Acidobacteriota</taxon>
        <taxon>Terriglobia</taxon>
        <taxon>Candidatus Acidiferrales</taxon>
        <taxon>Candidatus Acidiferrum</taxon>
    </lineage>
</organism>
<keyword evidence="4 7" id="KW-1133">Transmembrane helix</keyword>
<dbReference type="GO" id="GO:0022857">
    <property type="term" value="F:transmembrane transporter activity"/>
    <property type="evidence" value="ECO:0007669"/>
    <property type="project" value="TreeGrafter"/>
</dbReference>
<sequence>MLAFDLGALHYDEGRGQQFLRSAIGQANATPGVKSAAAASNFPLGGGLARTVFPEGEDESTGYRGTLTQLDDVSVGYFDALRIPLVRGRRFTDADRKETARVAIINEAMAKKFWPNQEAIGKRFHFFGDAGLLEVVGIARNSVVNAIGEVPPPLAYLPLTQDYAPAATIQVQTTGKPEAAIAGVRARVQSLEPNLAITNVQTIGQIIGQGLWAPEMGAALLALFGGLALVLAAVGVYGVLAYSVTQQTREIGIRMAMGAERSHVLGLVVGQGLKLAVAGVALGIVVALALTRQLSSLLFGVSVYDPWAYGSVVMILVFVALLACYIPARRATRVDPLVALRYE</sequence>
<dbReference type="InterPro" id="IPR050250">
    <property type="entry name" value="Macrolide_Exporter_MacB"/>
</dbReference>
<comment type="caution">
    <text evidence="10">The sequence shown here is derived from an EMBL/GenBank/DDBJ whole genome shotgun (WGS) entry which is preliminary data.</text>
</comment>
<evidence type="ECO:0000259" key="8">
    <source>
        <dbReference type="Pfam" id="PF02687"/>
    </source>
</evidence>
<feature type="domain" description="ABC3 transporter permease C-terminal" evidence="8">
    <location>
        <begin position="223"/>
        <end position="336"/>
    </location>
</feature>
<dbReference type="PANTHER" id="PTHR30572">
    <property type="entry name" value="MEMBRANE COMPONENT OF TRANSPORTER-RELATED"/>
    <property type="match status" value="1"/>
</dbReference>
<dbReference type="InterPro" id="IPR025857">
    <property type="entry name" value="MacB_PCD"/>
</dbReference>
<feature type="transmembrane region" description="Helical" evidence="7">
    <location>
        <begin position="264"/>
        <end position="287"/>
    </location>
</feature>
<protein>
    <submittedName>
        <fullName evidence="10">ABC transporter permease</fullName>
    </submittedName>
</protein>
<keyword evidence="3 7" id="KW-0812">Transmembrane</keyword>
<feature type="domain" description="MacB-like periplasmic core" evidence="9">
    <location>
        <begin position="31"/>
        <end position="188"/>
    </location>
</feature>
<evidence type="ECO:0000256" key="4">
    <source>
        <dbReference type="ARBA" id="ARBA00022989"/>
    </source>
</evidence>
<gene>
    <name evidence="10" type="ORF">HRJ53_13510</name>
</gene>
<name>A0A7V8SX80_9BACT</name>
<keyword evidence="2" id="KW-1003">Cell membrane</keyword>
<dbReference type="AlphaFoldDB" id="A0A7V8SX80"/>
<comment type="subcellular location">
    <subcellularLocation>
        <location evidence="1">Cell membrane</location>
        <topology evidence="1">Multi-pass membrane protein</topology>
    </subcellularLocation>
</comment>
<evidence type="ECO:0000259" key="9">
    <source>
        <dbReference type="Pfam" id="PF12704"/>
    </source>
</evidence>
<evidence type="ECO:0000256" key="1">
    <source>
        <dbReference type="ARBA" id="ARBA00004651"/>
    </source>
</evidence>
<dbReference type="Pfam" id="PF02687">
    <property type="entry name" value="FtsX"/>
    <property type="match status" value="1"/>
</dbReference>
<dbReference type="GO" id="GO:0005886">
    <property type="term" value="C:plasma membrane"/>
    <property type="evidence" value="ECO:0007669"/>
    <property type="project" value="UniProtKB-SubCell"/>
</dbReference>
<evidence type="ECO:0000256" key="3">
    <source>
        <dbReference type="ARBA" id="ARBA00022692"/>
    </source>
</evidence>
<reference evidence="10" key="1">
    <citation type="submission" date="2020-06" db="EMBL/GenBank/DDBJ databases">
        <title>Legume-microbial interactions unlock mineral nutrients during tropical forest succession.</title>
        <authorList>
            <person name="Epihov D.Z."/>
        </authorList>
    </citation>
    <scope>NUCLEOTIDE SEQUENCE [LARGE SCALE GENOMIC DNA]</scope>
    <source>
        <strain evidence="10">Pan2503</strain>
    </source>
</reference>
<dbReference type="EMBL" id="JACDQQ010001310">
    <property type="protein sequence ID" value="MBA0086010.1"/>
    <property type="molecule type" value="Genomic_DNA"/>
</dbReference>
<dbReference type="Proteomes" id="UP000567293">
    <property type="component" value="Unassembled WGS sequence"/>
</dbReference>
<keyword evidence="5 7" id="KW-0472">Membrane</keyword>
<accession>A0A7V8SX80</accession>
<comment type="similarity">
    <text evidence="6">Belongs to the ABC-4 integral membrane protein family.</text>
</comment>
<feature type="transmembrane region" description="Helical" evidence="7">
    <location>
        <begin position="219"/>
        <end position="244"/>
    </location>
</feature>
<evidence type="ECO:0000313" key="10">
    <source>
        <dbReference type="EMBL" id="MBA0086010.1"/>
    </source>
</evidence>